<dbReference type="EMBL" id="QEXV01000003">
    <property type="protein sequence ID" value="PWE17631.1"/>
    <property type="molecule type" value="Genomic_DNA"/>
</dbReference>
<keyword evidence="2" id="KW-1003">Cell membrane</keyword>
<dbReference type="InterPro" id="IPR026461">
    <property type="entry name" value="Trfase_2_rSAM/seldom_assoc"/>
</dbReference>
<dbReference type="GO" id="GO:0016757">
    <property type="term" value="F:glycosyltransferase activity"/>
    <property type="evidence" value="ECO:0007669"/>
    <property type="project" value="UniProtKB-KW"/>
</dbReference>
<feature type="domain" description="Glycosyltransferase 2-like" evidence="6">
    <location>
        <begin position="7"/>
        <end position="119"/>
    </location>
</feature>
<gene>
    <name evidence="7" type="ORF">DDZ18_08190</name>
</gene>
<dbReference type="SUPFAM" id="SSF53448">
    <property type="entry name" value="Nucleotide-diphospho-sugar transferases"/>
    <property type="match status" value="1"/>
</dbReference>
<reference evidence="8" key="1">
    <citation type="submission" date="2018-05" db="EMBL/GenBank/DDBJ databases">
        <authorList>
            <person name="Liu B.-T."/>
        </authorList>
    </citation>
    <scope>NUCLEOTIDE SEQUENCE [LARGE SCALE GENOMIC DNA]</scope>
    <source>
        <strain evidence="8">WD6-1</strain>
    </source>
</reference>
<evidence type="ECO:0000256" key="2">
    <source>
        <dbReference type="ARBA" id="ARBA00022475"/>
    </source>
</evidence>
<dbReference type="AlphaFoldDB" id="A0A2U2BUC2"/>
<evidence type="ECO:0000259" key="6">
    <source>
        <dbReference type="Pfam" id="PF00535"/>
    </source>
</evidence>
<dbReference type="CDD" id="cd02522">
    <property type="entry name" value="GT_2_like_a"/>
    <property type="match status" value="1"/>
</dbReference>
<protein>
    <submittedName>
        <fullName evidence="7">Glycosyl transferase family 2</fullName>
    </submittedName>
</protein>
<evidence type="ECO:0000256" key="3">
    <source>
        <dbReference type="ARBA" id="ARBA00022676"/>
    </source>
</evidence>
<evidence type="ECO:0000256" key="1">
    <source>
        <dbReference type="ARBA" id="ARBA00004236"/>
    </source>
</evidence>
<dbReference type="InterPro" id="IPR029044">
    <property type="entry name" value="Nucleotide-diphossugar_trans"/>
</dbReference>
<dbReference type="PANTHER" id="PTHR43646:SF2">
    <property type="entry name" value="GLYCOSYLTRANSFERASE 2-LIKE DOMAIN-CONTAINING PROTEIN"/>
    <property type="match status" value="1"/>
</dbReference>
<evidence type="ECO:0000256" key="4">
    <source>
        <dbReference type="ARBA" id="ARBA00022679"/>
    </source>
</evidence>
<comment type="caution">
    <text evidence="7">The sequence shown here is derived from an EMBL/GenBank/DDBJ whole genome shotgun (WGS) entry which is preliminary data.</text>
</comment>
<name>A0A2U2BUC2_9PROT</name>
<evidence type="ECO:0000256" key="5">
    <source>
        <dbReference type="ARBA" id="ARBA00023136"/>
    </source>
</evidence>
<comment type="subcellular location">
    <subcellularLocation>
        <location evidence="1">Cell membrane</location>
    </subcellularLocation>
</comment>
<dbReference type="GO" id="GO:0005886">
    <property type="term" value="C:plasma membrane"/>
    <property type="evidence" value="ECO:0007669"/>
    <property type="project" value="UniProtKB-SubCell"/>
</dbReference>
<dbReference type="RefSeq" id="WP_109252862.1">
    <property type="nucleotide sequence ID" value="NZ_QEXV01000003.1"/>
</dbReference>
<sequence>MARLVPVIPALDAAARLPATIAALDEGVRSRLIGPWVLADGGSRDATREIAQRAGFTIASGATGRGAQLVAGAEAAARLADPEDWLLFLHADTRLSPGWSSELARVMEMNAGRDYAFHFRFALDDPSGAAKRLERFVDWRCRAFALPYGDQGLVLPLAFYRRLGGFKPWPLFEDVDLVRRIGRRRLKPLRSKAITSAERFRREGYLKRSAKNLVLLSRYYLGADPARLARAYSK</sequence>
<keyword evidence="5" id="KW-0472">Membrane</keyword>
<dbReference type="Pfam" id="PF00535">
    <property type="entry name" value="Glycos_transf_2"/>
    <property type="match status" value="1"/>
</dbReference>
<evidence type="ECO:0000313" key="8">
    <source>
        <dbReference type="Proteomes" id="UP000245168"/>
    </source>
</evidence>
<keyword evidence="3" id="KW-0328">Glycosyltransferase</keyword>
<dbReference type="Gene3D" id="3.90.550.10">
    <property type="entry name" value="Spore Coat Polysaccharide Biosynthesis Protein SpsA, Chain A"/>
    <property type="match status" value="1"/>
</dbReference>
<evidence type="ECO:0000313" key="7">
    <source>
        <dbReference type="EMBL" id="PWE17631.1"/>
    </source>
</evidence>
<dbReference type="PANTHER" id="PTHR43646">
    <property type="entry name" value="GLYCOSYLTRANSFERASE"/>
    <property type="match status" value="1"/>
</dbReference>
<keyword evidence="4 7" id="KW-0808">Transferase</keyword>
<accession>A0A2U2BUC2</accession>
<keyword evidence="8" id="KW-1185">Reference proteome</keyword>
<dbReference type="OrthoDB" id="5291101at2"/>
<dbReference type="InterPro" id="IPR001173">
    <property type="entry name" value="Glyco_trans_2-like"/>
</dbReference>
<dbReference type="Proteomes" id="UP000245168">
    <property type="component" value="Unassembled WGS sequence"/>
</dbReference>
<organism evidence="7 8">
    <name type="scientific">Marinicauda salina</name>
    <dbReference type="NCBI Taxonomy" id="2135793"/>
    <lineage>
        <taxon>Bacteria</taxon>
        <taxon>Pseudomonadati</taxon>
        <taxon>Pseudomonadota</taxon>
        <taxon>Alphaproteobacteria</taxon>
        <taxon>Maricaulales</taxon>
        <taxon>Maricaulaceae</taxon>
        <taxon>Marinicauda</taxon>
    </lineage>
</organism>
<proteinExistence type="predicted"/>